<organism evidence="1 2">
    <name type="scientific">Candidatus Paracaedimonas acanthamoebae</name>
    <dbReference type="NCBI Taxonomy" id="244581"/>
    <lineage>
        <taxon>Bacteria</taxon>
        <taxon>Pseudomonadati</taxon>
        <taxon>Pseudomonadota</taxon>
        <taxon>Alphaproteobacteria</taxon>
        <taxon>Holosporales</taxon>
        <taxon>Caedimonadaceae</taxon>
        <taxon>Candidatus Paracaedimonas</taxon>
    </lineage>
</organism>
<proteinExistence type="predicted"/>
<dbReference type="EMBL" id="JAFKGL010000016">
    <property type="protein sequence ID" value="MBN9413070.1"/>
    <property type="molecule type" value="Genomic_DNA"/>
</dbReference>
<gene>
    <name evidence="1" type="ORF">J0H12_04020</name>
</gene>
<evidence type="ECO:0000313" key="2">
    <source>
        <dbReference type="Proteomes" id="UP000664414"/>
    </source>
</evidence>
<comment type="caution">
    <text evidence="1">The sequence shown here is derived from an EMBL/GenBank/DDBJ whole genome shotgun (WGS) entry which is preliminary data.</text>
</comment>
<dbReference type="Proteomes" id="UP000664414">
    <property type="component" value="Unassembled WGS sequence"/>
</dbReference>
<dbReference type="AlphaFoldDB" id="A0A8J7PJ03"/>
<accession>A0A8J7PJ03</accession>
<reference evidence="1" key="1">
    <citation type="submission" date="2021-02" db="EMBL/GenBank/DDBJ databases">
        <title>Thiocyanate and organic carbon inputs drive convergent selection for specific autotrophic Afipia and Thiobacillus strains within complex microbiomes.</title>
        <authorList>
            <person name="Huddy R.J."/>
            <person name="Sachdeva R."/>
            <person name="Kadzinga F."/>
            <person name="Kantor R.S."/>
            <person name="Harrison S.T.L."/>
            <person name="Banfield J.F."/>
        </authorList>
    </citation>
    <scope>NUCLEOTIDE SEQUENCE</scope>
    <source>
        <strain evidence="1">SCN18_10_11_15_R4_P_38_20</strain>
    </source>
</reference>
<protein>
    <submittedName>
        <fullName evidence="1">Uncharacterized protein</fullName>
    </submittedName>
</protein>
<evidence type="ECO:0000313" key="1">
    <source>
        <dbReference type="EMBL" id="MBN9413070.1"/>
    </source>
</evidence>
<name>A0A8J7PJ03_9PROT</name>
<sequence length="112" mass="12126">MYNPLIPYFKEKGGLLNITRPLKRYFTLLGAALYHHSLQAAENDMVLKDVFAKIEKTLTGGGFRLATIAGGLGGIVISGVKGNWPVAGLFLGLAVTAHAFVDWVKASYTFLI</sequence>